<organism evidence="3 4">
    <name type="scientific">Buddleja alternifolia</name>
    <dbReference type="NCBI Taxonomy" id="168488"/>
    <lineage>
        <taxon>Eukaryota</taxon>
        <taxon>Viridiplantae</taxon>
        <taxon>Streptophyta</taxon>
        <taxon>Embryophyta</taxon>
        <taxon>Tracheophyta</taxon>
        <taxon>Spermatophyta</taxon>
        <taxon>Magnoliopsida</taxon>
        <taxon>eudicotyledons</taxon>
        <taxon>Gunneridae</taxon>
        <taxon>Pentapetalae</taxon>
        <taxon>asterids</taxon>
        <taxon>lamiids</taxon>
        <taxon>Lamiales</taxon>
        <taxon>Scrophulariaceae</taxon>
        <taxon>Buddlejeae</taxon>
        <taxon>Buddleja</taxon>
    </lineage>
</organism>
<comment type="caution">
    <text evidence="3">The sequence shown here is derived from an EMBL/GenBank/DDBJ whole genome shotgun (WGS) entry which is preliminary data.</text>
</comment>
<feature type="domain" description="Pectinesterase inhibitor" evidence="2">
    <location>
        <begin position="58"/>
        <end position="111"/>
    </location>
</feature>
<evidence type="ECO:0000313" key="3">
    <source>
        <dbReference type="EMBL" id="KAG8373888.1"/>
    </source>
</evidence>
<dbReference type="Gene3D" id="1.20.140.40">
    <property type="entry name" value="Invertase/pectin methylesterase inhibitor family protein"/>
    <property type="match status" value="1"/>
</dbReference>
<dbReference type="InterPro" id="IPR035513">
    <property type="entry name" value="Invertase/methylesterase_inhib"/>
</dbReference>
<feature type="region of interest" description="Disordered" evidence="1">
    <location>
        <begin position="1"/>
        <end position="23"/>
    </location>
</feature>
<dbReference type="Pfam" id="PF04043">
    <property type="entry name" value="PMEI"/>
    <property type="match status" value="1"/>
</dbReference>
<evidence type="ECO:0000313" key="4">
    <source>
        <dbReference type="Proteomes" id="UP000826271"/>
    </source>
</evidence>
<dbReference type="GO" id="GO:0004857">
    <property type="term" value="F:enzyme inhibitor activity"/>
    <property type="evidence" value="ECO:0007669"/>
    <property type="project" value="InterPro"/>
</dbReference>
<evidence type="ECO:0000259" key="2">
    <source>
        <dbReference type="Pfam" id="PF04043"/>
    </source>
</evidence>
<dbReference type="EMBL" id="WHWC01000011">
    <property type="protein sequence ID" value="KAG8373888.1"/>
    <property type="molecule type" value="Genomic_DNA"/>
</dbReference>
<name>A0AAV6WU43_9LAMI</name>
<dbReference type="PANTHER" id="PTHR31707">
    <property type="entry name" value="PECTINESTERASE"/>
    <property type="match status" value="1"/>
</dbReference>
<dbReference type="AlphaFoldDB" id="A0AAV6WU43"/>
<protein>
    <recommendedName>
        <fullName evidence="2">Pectinesterase inhibitor domain-containing protein</fullName>
    </recommendedName>
</protein>
<sequence length="224" mass="23473">MDLSVDQLSGTISASENPKSSDQSYDVFKSMYSIWSSSFRARISPTLLLVGIAKDNSTGNVSADMKTWLSGALTNQDTCKEGFDGTNGIVKDLVSGSLDQVTSLVYNILTMVKSTPNTTPPKGSPSRGGGSGGGGKGSGGGGGGRKLITDDKFPDWFKARDRKLLQAANGAVADAVVAADGTGNFTSIMDAIKVAPEYSGKGDEYISDIRVFIKSRCLISCMED</sequence>
<feature type="compositionally biased region" description="Gly residues" evidence="1">
    <location>
        <begin position="126"/>
        <end position="145"/>
    </location>
</feature>
<accession>A0AAV6WU43</accession>
<reference evidence="3" key="1">
    <citation type="submission" date="2019-10" db="EMBL/GenBank/DDBJ databases">
        <authorList>
            <person name="Zhang R."/>
            <person name="Pan Y."/>
            <person name="Wang J."/>
            <person name="Ma R."/>
            <person name="Yu S."/>
        </authorList>
    </citation>
    <scope>NUCLEOTIDE SEQUENCE</scope>
    <source>
        <strain evidence="3">LA-IB0</strain>
        <tissue evidence="3">Leaf</tissue>
    </source>
</reference>
<gene>
    <name evidence="3" type="ORF">BUALT_Bualt11G0072100</name>
</gene>
<feature type="region of interest" description="Disordered" evidence="1">
    <location>
        <begin position="115"/>
        <end position="145"/>
    </location>
</feature>
<dbReference type="InterPro" id="IPR006501">
    <property type="entry name" value="Pectinesterase_inhib_dom"/>
</dbReference>
<dbReference type="Proteomes" id="UP000826271">
    <property type="component" value="Unassembled WGS sequence"/>
</dbReference>
<proteinExistence type="predicted"/>
<dbReference type="SUPFAM" id="SSF101148">
    <property type="entry name" value="Plant invertase/pectin methylesterase inhibitor"/>
    <property type="match status" value="1"/>
</dbReference>
<keyword evidence="4" id="KW-1185">Reference proteome</keyword>
<evidence type="ECO:0000256" key="1">
    <source>
        <dbReference type="SAM" id="MobiDB-lite"/>
    </source>
</evidence>